<evidence type="ECO:0000313" key="12">
    <source>
        <dbReference type="EMBL" id="VED67176.1"/>
    </source>
</evidence>
<dbReference type="GO" id="GO:0051536">
    <property type="term" value="F:iron-sulfur cluster binding"/>
    <property type="evidence" value="ECO:0007669"/>
    <property type="project" value="UniProtKB-KW"/>
</dbReference>
<evidence type="ECO:0000256" key="3">
    <source>
        <dbReference type="ARBA" id="ARBA00012239"/>
    </source>
</evidence>
<dbReference type="Pfam" id="PF00266">
    <property type="entry name" value="Aminotran_5"/>
    <property type="match status" value="1"/>
</dbReference>
<name>A0A3S4ND86_9STRE</name>
<dbReference type="Gene3D" id="3.90.1150.10">
    <property type="entry name" value="Aspartate Aminotransferase, domain 1"/>
    <property type="match status" value="1"/>
</dbReference>
<sequence length="375" mass="41082">MIYFDNAATTPLSPGVIKVMTETMETSFGNPSSLHSHGRQAKKILRDARECVATCLKTSSQQIIFTSGGTESNNTVIKGYCLKHRQQGKHIITTAIEHHAVLEPIEYLVEEFGFEVTVIQPVDQKIRPEDIRAALRPDTILVSTMYANNETGDLLPIKAISDLLKDHPAAFHVDAVQAVGKLSIAPEELGIDFLTASAHKFHGPKGVGILYARKPDFFNLLHGGDQEDKRRASTENLISIAGMAQALKEATDQLEANYQYIQSLSERILTGLEDLDFYLNSTDTNLPHVLNIGFPGISNDILLLRLDMAGISVSTGSACTAGTVQPSHVLAAYYGEDSPRLKESIRISLSEFNTSDEVDIFITTIHKILGELHGI</sequence>
<keyword evidence="6" id="KW-0663">Pyridoxal phosphate</keyword>
<dbReference type="Proteomes" id="UP000270025">
    <property type="component" value="Chromosome"/>
</dbReference>
<dbReference type="PROSITE" id="PS00595">
    <property type="entry name" value="AA_TRANSFER_CLASS_5"/>
    <property type="match status" value="1"/>
</dbReference>
<dbReference type="InterPro" id="IPR015421">
    <property type="entry name" value="PyrdxlP-dep_Trfase_major"/>
</dbReference>
<proteinExistence type="inferred from homology"/>
<dbReference type="InterPro" id="IPR000192">
    <property type="entry name" value="Aminotrans_V_dom"/>
</dbReference>
<evidence type="ECO:0000256" key="2">
    <source>
        <dbReference type="ARBA" id="ARBA00006490"/>
    </source>
</evidence>
<dbReference type="EC" id="2.8.1.7" evidence="3"/>
<evidence type="ECO:0000256" key="1">
    <source>
        <dbReference type="ARBA" id="ARBA00001933"/>
    </source>
</evidence>
<dbReference type="AlphaFoldDB" id="A0A3S4ND86"/>
<dbReference type="EMBL" id="LR134266">
    <property type="protein sequence ID" value="VED67176.1"/>
    <property type="molecule type" value="Genomic_DNA"/>
</dbReference>
<dbReference type="GO" id="GO:0046872">
    <property type="term" value="F:metal ion binding"/>
    <property type="evidence" value="ECO:0007669"/>
    <property type="project" value="UniProtKB-KW"/>
</dbReference>
<evidence type="ECO:0000256" key="8">
    <source>
        <dbReference type="ARBA" id="ARBA00023014"/>
    </source>
</evidence>
<reference evidence="12 13" key="1">
    <citation type="submission" date="2018-12" db="EMBL/GenBank/DDBJ databases">
        <authorList>
            <consortium name="Pathogen Informatics"/>
        </authorList>
    </citation>
    <scope>NUCLEOTIDE SEQUENCE [LARGE SCALE GENOMIC DNA]</scope>
    <source>
        <strain evidence="12 13">NCTC3166</strain>
    </source>
</reference>
<evidence type="ECO:0000256" key="7">
    <source>
        <dbReference type="ARBA" id="ARBA00023004"/>
    </source>
</evidence>
<evidence type="ECO:0000256" key="9">
    <source>
        <dbReference type="ARBA" id="ARBA00050776"/>
    </source>
</evidence>
<dbReference type="InterPro" id="IPR016454">
    <property type="entry name" value="Cysteine_dSase"/>
</dbReference>
<keyword evidence="5" id="KW-0479">Metal-binding</keyword>
<dbReference type="SUPFAM" id="SSF53383">
    <property type="entry name" value="PLP-dependent transferases"/>
    <property type="match status" value="1"/>
</dbReference>
<dbReference type="GO" id="GO:0031071">
    <property type="term" value="F:cysteine desulfurase activity"/>
    <property type="evidence" value="ECO:0007669"/>
    <property type="project" value="UniProtKB-EC"/>
</dbReference>
<evidence type="ECO:0000256" key="6">
    <source>
        <dbReference type="ARBA" id="ARBA00022898"/>
    </source>
</evidence>
<dbReference type="RefSeq" id="WP_126404200.1">
    <property type="nucleotide sequence ID" value="NZ_LR134266.1"/>
</dbReference>
<gene>
    <name evidence="12" type="primary">iscS</name>
    <name evidence="12" type="ORF">NCTC3166_00995</name>
</gene>
<dbReference type="Gene3D" id="3.40.640.10">
    <property type="entry name" value="Type I PLP-dependent aspartate aminotransferase-like (Major domain)"/>
    <property type="match status" value="1"/>
</dbReference>
<evidence type="ECO:0000313" key="13">
    <source>
        <dbReference type="Proteomes" id="UP000270025"/>
    </source>
</evidence>
<evidence type="ECO:0000256" key="4">
    <source>
        <dbReference type="ARBA" id="ARBA00022679"/>
    </source>
</evidence>
<dbReference type="InterPro" id="IPR015422">
    <property type="entry name" value="PyrdxlP-dep_Trfase_small"/>
</dbReference>
<dbReference type="PIRSF" id="PIRSF005572">
    <property type="entry name" value="NifS"/>
    <property type="match status" value="1"/>
</dbReference>
<evidence type="ECO:0000256" key="10">
    <source>
        <dbReference type="RuleBase" id="RU004504"/>
    </source>
</evidence>
<protein>
    <recommendedName>
        <fullName evidence="3">cysteine desulfurase</fullName>
        <ecNumber evidence="3">2.8.1.7</ecNumber>
    </recommendedName>
</protein>
<dbReference type="InterPro" id="IPR015424">
    <property type="entry name" value="PyrdxlP-dep_Trfase"/>
</dbReference>
<accession>A0A3S4ND86</accession>
<evidence type="ECO:0000259" key="11">
    <source>
        <dbReference type="Pfam" id="PF00266"/>
    </source>
</evidence>
<dbReference type="InterPro" id="IPR020578">
    <property type="entry name" value="Aminotrans_V_PyrdxlP_BS"/>
</dbReference>
<comment type="similarity">
    <text evidence="2">Belongs to the class-V pyridoxal-phosphate-dependent aminotransferase family. NifS/IscS subfamily.</text>
</comment>
<comment type="cofactor">
    <cofactor evidence="1 10">
        <name>pyridoxal 5'-phosphate</name>
        <dbReference type="ChEBI" id="CHEBI:597326"/>
    </cofactor>
</comment>
<keyword evidence="8" id="KW-0411">Iron-sulfur</keyword>
<organism evidence="12 13">
    <name type="scientific">Streptococcus viridans</name>
    <dbReference type="NCBI Taxonomy" id="78535"/>
    <lineage>
        <taxon>Bacteria</taxon>
        <taxon>Bacillati</taxon>
        <taxon>Bacillota</taxon>
        <taxon>Bacilli</taxon>
        <taxon>Lactobacillales</taxon>
        <taxon>Streptococcaceae</taxon>
        <taxon>Streptococcus</taxon>
    </lineage>
</organism>
<feature type="domain" description="Aminotransferase class V" evidence="11">
    <location>
        <begin position="2"/>
        <end position="361"/>
    </location>
</feature>
<keyword evidence="7" id="KW-0408">Iron</keyword>
<dbReference type="PANTHER" id="PTHR11601">
    <property type="entry name" value="CYSTEINE DESULFURYLASE FAMILY MEMBER"/>
    <property type="match status" value="1"/>
</dbReference>
<dbReference type="PANTHER" id="PTHR11601:SF34">
    <property type="entry name" value="CYSTEINE DESULFURASE"/>
    <property type="match status" value="1"/>
</dbReference>
<dbReference type="Gene3D" id="1.10.260.50">
    <property type="match status" value="1"/>
</dbReference>
<comment type="catalytic activity">
    <reaction evidence="9">
        <text>(sulfur carrier)-H + L-cysteine = (sulfur carrier)-SH + L-alanine</text>
        <dbReference type="Rhea" id="RHEA:43892"/>
        <dbReference type="Rhea" id="RHEA-COMP:14737"/>
        <dbReference type="Rhea" id="RHEA-COMP:14739"/>
        <dbReference type="ChEBI" id="CHEBI:29917"/>
        <dbReference type="ChEBI" id="CHEBI:35235"/>
        <dbReference type="ChEBI" id="CHEBI:57972"/>
        <dbReference type="ChEBI" id="CHEBI:64428"/>
        <dbReference type="EC" id="2.8.1.7"/>
    </reaction>
</comment>
<keyword evidence="4 12" id="KW-0808">Transferase</keyword>
<keyword evidence="13" id="KW-1185">Reference proteome</keyword>
<dbReference type="KEGG" id="svf:NCTC3166_00995"/>
<evidence type="ECO:0000256" key="5">
    <source>
        <dbReference type="ARBA" id="ARBA00022723"/>
    </source>
</evidence>